<dbReference type="EMBL" id="JBHSBL010000023">
    <property type="protein sequence ID" value="MFC4069944.1"/>
    <property type="molecule type" value="Genomic_DNA"/>
</dbReference>
<dbReference type="RefSeq" id="WP_378070838.1">
    <property type="nucleotide sequence ID" value="NZ_JBHSBL010000023.1"/>
</dbReference>
<sequence>MARVLVVDDEPDLRFLHHRVLSRAGHEVVEAGDGLAALESVRASPPDLVVTDVMMPVMGGIEFIRRLKADPATAAIPVLAVSGDWQLAIEADGALAKPCRTQDLLAAAEELLRKRGDGR</sequence>
<keyword evidence="1 2" id="KW-0597">Phosphoprotein</keyword>
<evidence type="ECO:0000259" key="3">
    <source>
        <dbReference type="PROSITE" id="PS50110"/>
    </source>
</evidence>
<comment type="caution">
    <text evidence="4">The sequence shown here is derived from an EMBL/GenBank/DDBJ whole genome shotgun (WGS) entry which is preliminary data.</text>
</comment>
<dbReference type="SMART" id="SM00448">
    <property type="entry name" value="REC"/>
    <property type="match status" value="1"/>
</dbReference>
<evidence type="ECO:0000313" key="5">
    <source>
        <dbReference type="Proteomes" id="UP001595867"/>
    </source>
</evidence>
<dbReference type="PANTHER" id="PTHR44591">
    <property type="entry name" value="STRESS RESPONSE REGULATOR PROTEIN 1"/>
    <property type="match status" value="1"/>
</dbReference>
<gene>
    <name evidence="4" type="ORF">ACFO0C_33885</name>
</gene>
<feature type="domain" description="Response regulatory" evidence="3">
    <location>
        <begin position="3"/>
        <end position="112"/>
    </location>
</feature>
<accession>A0ABV8J065</accession>
<evidence type="ECO:0000313" key="4">
    <source>
        <dbReference type="EMBL" id="MFC4069944.1"/>
    </source>
</evidence>
<dbReference type="InterPro" id="IPR011006">
    <property type="entry name" value="CheY-like_superfamily"/>
</dbReference>
<name>A0ABV8J065_9ACTN</name>
<keyword evidence="5" id="KW-1185">Reference proteome</keyword>
<dbReference type="Proteomes" id="UP001595867">
    <property type="component" value="Unassembled WGS sequence"/>
</dbReference>
<proteinExistence type="predicted"/>
<protein>
    <submittedName>
        <fullName evidence="4">Response regulator</fullName>
    </submittedName>
</protein>
<dbReference type="PROSITE" id="PS50110">
    <property type="entry name" value="RESPONSE_REGULATORY"/>
    <property type="match status" value="1"/>
</dbReference>
<dbReference type="SUPFAM" id="SSF52172">
    <property type="entry name" value="CheY-like"/>
    <property type="match status" value="1"/>
</dbReference>
<dbReference type="InterPro" id="IPR001789">
    <property type="entry name" value="Sig_transdc_resp-reg_receiver"/>
</dbReference>
<dbReference type="Pfam" id="PF00072">
    <property type="entry name" value="Response_reg"/>
    <property type="match status" value="1"/>
</dbReference>
<organism evidence="4 5">
    <name type="scientific">Actinoplanes subglobosus</name>
    <dbReference type="NCBI Taxonomy" id="1547892"/>
    <lineage>
        <taxon>Bacteria</taxon>
        <taxon>Bacillati</taxon>
        <taxon>Actinomycetota</taxon>
        <taxon>Actinomycetes</taxon>
        <taxon>Micromonosporales</taxon>
        <taxon>Micromonosporaceae</taxon>
        <taxon>Actinoplanes</taxon>
    </lineage>
</organism>
<dbReference type="Gene3D" id="3.40.50.2300">
    <property type="match status" value="1"/>
</dbReference>
<reference evidence="5" key="1">
    <citation type="journal article" date="2019" name="Int. J. Syst. Evol. Microbiol.">
        <title>The Global Catalogue of Microorganisms (GCM) 10K type strain sequencing project: providing services to taxonomists for standard genome sequencing and annotation.</title>
        <authorList>
            <consortium name="The Broad Institute Genomics Platform"/>
            <consortium name="The Broad Institute Genome Sequencing Center for Infectious Disease"/>
            <person name="Wu L."/>
            <person name="Ma J."/>
        </authorList>
    </citation>
    <scope>NUCLEOTIDE SEQUENCE [LARGE SCALE GENOMIC DNA]</scope>
    <source>
        <strain evidence="5">TBRC 5832</strain>
    </source>
</reference>
<evidence type="ECO:0000256" key="2">
    <source>
        <dbReference type="PROSITE-ProRule" id="PRU00169"/>
    </source>
</evidence>
<feature type="modified residue" description="4-aspartylphosphate" evidence="2">
    <location>
        <position position="52"/>
    </location>
</feature>
<dbReference type="InterPro" id="IPR050595">
    <property type="entry name" value="Bact_response_regulator"/>
</dbReference>
<dbReference type="PANTHER" id="PTHR44591:SF3">
    <property type="entry name" value="RESPONSE REGULATORY DOMAIN-CONTAINING PROTEIN"/>
    <property type="match status" value="1"/>
</dbReference>
<evidence type="ECO:0000256" key="1">
    <source>
        <dbReference type="ARBA" id="ARBA00022553"/>
    </source>
</evidence>